<sequence>MKFEGETQNSSIFLVANGFSIIFGGKWFQGSKQKSRQWELKGGSRQTKTDEYDPTGLFQMVMAVLANEIDDNWRWFLENLKLVVPCDRSLHVNVGLFQMVMAVLANEIDDNWRWFLENLKLVVPCDRRYEEMCFTLAECFNVWIKEERFMSVTAMLYHIHRIKMMKMFDDRCREYLSWRSELCPLMESVYRAKVDVARSFRVVRSNEVEFELYSHSIHPIANIEMPMDMLEYCDIMPPDVRRGPGRPKKKRIESTGASRRRVH</sequence>
<dbReference type="Proteomes" id="UP000631114">
    <property type="component" value="Unassembled WGS sequence"/>
</dbReference>
<evidence type="ECO:0000313" key="3">
    <source>
        <dbReference type="Proteomes" id="UP000631114"/>
    </source>
</evidence>
<comment type="caution">
    <text evidence="2">The sequence shown here is derived from an EMBL/GenBank/DDBJ whole genome shotgun (WGS) entry which is preliminary data.</text>
</comment>
<gene>
    <name evidence="2" type="ORF">IFM89_009075</name>
</gene>
<keyword evidence="3" id="KW-1185">Reference proteome</keyword>
<reference evidence="2 3" key="1">
    <citation type="submission" date="2020-10" db="EMBL/GenBank/DDBJ databases">
        <title>The Coptis chinensis genome and diversification of protoberbering-type alkaloids.</title>
        <authorList>
            <person name="Wang B."/>
            <person name="Shu S."/>
            <person name="Song C."/>
            <person name="Liu Y."/>
        </authorList>
    </citation>
    <scope>NUCLEOTIDE SEQUENCE [LARGE SCALE GENOMIC DNA]</scope>
    <source>
        <strain evidence="2">HL-2020</strain>
        <tissue evidence="2">Leaf</tissue>
    </source>
</reference>
<proteinExistence type="predicted"/>
<feature type="region of interest" description="Disordered" evidence="1">
    <location>
        <begin position="240"/>
        <end position="263"/>
    </location>
</feature>
<dbReference type="AlphaFoldDB" id="A0A835M4W2"/>
<accession>A0A835M4W2</accession>
<evidence type="ECO:0000256" key="1">
    <source>
        <dbReference type="SAM" id="MobiDB-lite"/>
    </source>
</evidence>
<organism evidence="2 3">
    <name type="scientific">Coptis chinensis</name>
    <dbReference type="NCBI Taxonomy" id="261450"/>
    <lineage>
        <taxon>Eukaryota</taxon>
        <taxon>Viridiplantae</taxon>
        <taxon>Streptophyta</taxon>
        <taxon>Embryophyta</taxon>
        <taxon>Tracheophyta</taxon>
        <taxon>Spermatophyta</taxon>
        <taxon>Magnoliopsida</taxon>
        <taxon>Ranunculales</taxon>
        <taxon>Ranunculaceae</taxon>
        <taxon>Coptidoideae</taxon>
        <taxon>Coptis</taxon>
    </lineage>
</organism>
<name>A0A835M4W2_9MAGN</name>
<dbReference type="EMBL" id="JADFTS010000002">
    <property type="protein sequence ID" value="KAF9619733.1"/>
    <property type="molecule type" value="Genomic_DNA"/>
</dbReference>
<evidence type="ECO:0000313" key="2">
    <source>
        <dbReference type="EMBL" id="KAF9619733.1"/>
    </source>
</evidence>
<protein>
    <submittedName>
        <fullName evidence="2">Uncharacterized protein</fullName>
    </submittedName>
</protein>